<dbReference type="KEGG" id="agv:OJF2_55640"/>
<sequence>MVRNLGVRGRRPGETFLRVFDPGHGIEKSARWRINGYEVRLVIWSPDEWADLQERPIDAQFHPSGVWCALRAK</sequence>
<name>A0A5B9W9Q9_9BACT</name>
<proteinExistence type="predicted"/>
<dbReference type="EMBL" id="CP042997">
    <property type="protein sequence ID" value="QEH36979.1"/>
    <property type="molecule type" value="Genomic_DNA"/>
</dbReference>
<organism evidence="1 2">
    <name type="scientific">Aquisphaera giovannonii</name>
    <dbReference type="NCBI Taxonomy" id="406548"/>
    <lineage>
        <taxon>Bacteria</taxon>
        <taxon>Pseudomonadati</taxon>
        <taxon>Planctomycetota</taxon>
        <taxon>Planctomycetia</taxon>
        <taxon>Isosphaerales</taxon>
        <taxon>Isosphaeraceae</taxon>
        <taxon>Aquisphaera</taxon>
    </lineage>
</organism>
<protein>
    <submittedName>
        <fullName evidence="1">Uncharacterized protein</fullName>
    </submittedName>
</protein>
<dbReference type="Proteomes" id="UP000324233">
    <property type="component" value="Chromosome"/>
</dbReference>
<dbReference type="AlphaFoldDB" id="A0A5B9W9Q9"/>
<reference evidence="1 2" key="1">
    <citation type="submission" date="2019-08" db="EMBL/GenBank/DDBJ databases">
        <title>Deep-cultivation of Planctomycetes and their phenomic and genomic characterization uncovers novel biology.</title>
        <authorList>
            <person name="Wiegand S."/>
            <person name="Jogler M."/>
            <person name="Boedeker C."/>
            <person name="Pinto D."/>
            <person name="Vollmers J."/>
            <person name="Rivas-Marin E."/>
            <person name="Kohn T."/>
            <person name="Peeters S.H."/>
            <person name="Heuer A."/>
            <person name="Rast P."/>
            <person name="Oberbeckmann S."/>
            <person name="Bunk B."/>
            <person name="Jeske O."/>
            <person name="Meyerdierks A."/>
            <person name="Storesund J.E."/>
            <person name="Kallscheuer N."/>
            <person name="Luecker S."/>
            <person name="Lage O.M."/>
            <person name="Pohl T."/>
            <person name="Merkel B.J."/>
            <person name="Hornburger P."/>
            <person name="Mueller R.-W."/>
            <person name="Bruemmer F."/>
            <person name="Labrenz M."/>
            <person name="Spormann A.M."/>
            <person name="Op den Camp H."/>
            <person name="Overmann J."/>
            <person name="Amann R."/>
            <person name="Jetten M.S.M."/>
            <person name="Mascher T."/>
            <person name="Medema M.H."/>
            <person name="Devos D.P."/>
            <person name="Kaster A.-K."/>
            <person name="Ovreas L."/>
            <person name="Rohde M."/>
            <person name="Galperin M.Y."/>
            <person name="Jogler C."/>
        </authorList>
    </citation>
    <scope>NUCLEOTIDE SEQUENCE [LARGE SCALE GENOMIC DNA]</scope>
    <source>
        <strain evidence="1 2">OJF2</strain>
    </source>
</reference>
<accession>A0A5B9W9Q9</accession>
<gene>
    <name evidence="1" type="ORF">OJF2_55640</name>
</gene>
<keyword evidence="2" id="KW-1185">Reference proteome</keyword>
<evidence type="ECO:0000313" key="1">
    <source>
        <dbReference type="EMBL" id="QEH36979.1"/>
    </source>
</evidence>
<evidence type="ECO:0000313" key="2">
    <source>
        <dbReference type="Proteomes" id="UP000324233"/>
    </source>
</evidence>